<evidence type="ECO:0000256" key="2">
    <source>
        <dbReference type="ARBA" id="ARBA00007871"/>
    </source>
</evidence>
<keyword evidence="7" id="KW-0238">DNA-binding</keyword>
<evidence type="ECO:0000256" key="5">
    <source>
        <dbReference type="ARBA" id="ARBA00022491"/>
    </source>
</evidence>
<evidence type="ECO:0000256" key="11">
    <source>
        <dbReference type="ARBA" id="ARBA00032593"/>
    </source>
</evidence>
<evidence type="ECO:0000256" key="1">
    <source>
        <dbReference type="ARBA" id="ARBA00004496"/>
    </source>
</evidence>
<dbReference type="Pfam" id="PF04023">
    <property type="entry name" value="FeoA"/>
    <property type="match status" value="1"/>
</dbReference>
<dbReference type="InterPro" id="IPR007167">
    <property type="entry name" value="Fe-transptr_FeoA-like"/>
</dbReference>
<keyword evidence="5" id="KW-0678">Repressor</keyword>
<dbReference type="SUPFAM" id="SSF47979">
    <property type="entry name" value="Iron-dependent repressor protein, dimerization domain"/>
    <property type="match status" value="1"/>
</dbReference>
<dbReference type="EMBL" id="NGJU01000014">
    <property type="protein sequence ID" value="RST94568.1"/>
    <property type="molecule type" value="Genomic_DNA"/>
</dbReference>
<dbReference type="GO" id="GO:0003677">
    <property type="term" value="F:DNA binding"/>
    <property type="evidence" value="ECO:0007669"/>
    <property type="project" value="UniProtKB-KW"/>
</dbReference>
<keyword evidence="14" id="KW-1185">Reference proteome</keyword>
<organism evidence="13 14">
    <name type="scientific">Vagococcus salmoninarum</name>
    <dbReference type="NCBI Taxonomy" id="2739"/>
    <lineage>
        <taxon>Bacteria</taxon>
        <taxon>Bacillati</taxon>
        <taxon>Bacillota</taxon>
        <taxon>Bacilli</taxon>
        <taxon>Lactobacillales</taxon>
        <taxon>Enterococcaceae</taxon>
        <taxon>Vagococcus</taxon>
    </lineage>
</organism>
<evidence type="ECO:0000259" key="12">
    <source>
        <dbReference type="PROSITE" id="PS50944"/>
    </source>
</evidence>
<keyword evidence="10" id="KW-0464">Manganese</keyword>
<dbReference type="Gene3D" id="2.30.30.90">
    <property type="match status" value="1"/>
</dbReference>
<evidence type="ECO:0000313" key="14">
    <source>
        <dbReference type="Proteomes" id="UP000287239"/>
    </source>
</evidence>
<dbReference type="Proteomes" id="UP000287239">
    <property type="component" value="Unassembled WGS sequence"/>
</dbReference>
<dbReference type="PANTHER" id="PTHR33238:SF11">
    <property type="entry name" value="TRANSCRIPTIONAL REGULATOR MNTR"/>
    <property type="match status" value="1"/>
</dbReference>
<dbReference type="InterPro" id="IPR036390">
    <property type="entry name" value="WH_DNA-bd_sf"/>
</dbReference>
<dbReference type="SMART" id="SM00899">
    <property type="entry name" value="FeoA"/>
    <property type="match status" value="1"/>
</dbReference>
<keyword evidence="4" id="KW-0963">Cytoplasm</keyword>
<dbReference type="InterPro" id="IPR036421">
    <property type="entry name" value="Fe_dep_repressor_sf"/>
</dbReference>
<evidence type="ECO:0000256" key="9">
    <source>
        <dbReference type="ARBA" id="ARBA00023163"/>
    </source>
</evidence>
<evidence type="ECO:0000313" key="13">
    <source>
        <dbReference type="EMBL" id="RST94568.1"/>
    </source>
</evidence>
<dbReference type="PROSITE" id="PS50944">
    <property type="entry name" value="HTH_DTXR"/>
    <property type="match status" value="1"/>
</dbReference>
<comment type="subcellular location">
    <subcellularLocation>
        <location evidence="1">Cytoplasm</location>
    </subcellularLocation>
</comment>
<protein>
    <recommendedName>
        <fullName evidence="11">Manganese transport regulator</fullName>
    </recommendedName>
</protein>
<accession>A0A429ZLN0</accession>
<dbReference type="FunFam" id="1.10.60.10:FF:000004">
    <property type="entry name" value="DtxR family transcriptional regulator"/>
    <property type="match status" value="1"/>
</dbReference>
<comment type="subunit">
    <text evidence="3">Homodimer.</text>
</comment>
<keyword evidence="8" id="KW-0010">Activator</keyword>
<dbReference type="GO" id="GO:0005737">
    <property type="term" value="C:cytoplasm"/>
    <property type="evidence" value="ECO:0007669"/>
    <property type="project" value="UniProtKB-SubCell"/>
</dbReference>
<dbReference type="InterPro" id="IPR001367">
    <property type="entry name" value="Fe_dep_repressor"/>
</dbReference>
<dbReference type="PANTHER" id="PTHR33238">
    <property type="entry name" value="IRON (METAL) DEPENDENT REPRESSOR, DTXR FAMILY"/>
    <property type="match status" value="1"/>
</dbReference>
<dbReference type="AlphaFoldDB" id="A0A429ZLN0"/>
<feature type="domain" description="HTH dtxR-type" evidence="12">
    <location>
        <begin position="1"/>
        <end position="62"/>
    </location>
</feature>
<dbReference type="InterPro" id="IPR038157">
    <property type="entry name" value="FeoA_core_dom"/>
</dbReference>
<dbReference type="InterPro" id="IPR036388">
    <property type="entry name" value="WH-like_DNA-bd_sf"/>
</dbReference>
<dbReference type="InterPro" id="IPR022689">
    <property type="entry name" value="Iron_dep_repressor"/>
</dbReference>
<dbReference type="Pfam" id="PF01325">
    <property type="entry name" value="Fe_dep_repress"/>
    <property type="match status" value="1"/>
</dbReference>
<dbReference type="GO" id="GO:0046914">
    <property type="term" value="F:transition metal ion binding"/>
    <property type="evidence" value="ECO:0007669"/>
    <property type="project" value="InterPro"/>
</dbReference>
<dbReference type="GeneID" id="98568697"/>
<dbReference type="GO" id="GO:0046983">
    <property type="term" value="F:protein dimerization activity"/>
    <property type="evidence" value="ECO:0007669"/>
    <property type="project" value="InterPro"/>
</dbReference>
<evidence type="ECO:0000256" key="4">
    <source>
        <dbReference type="ARBA" id="ARBA00022490"/>
    </source>
</evidence>
<comment type="similarity">
    <text evidence="2">Belongs to the DtxR/MntR family.</text>
</comment>
<sequence>MTPNKEDYLKLIFELGGYSKKINNKSIVAGLNVSAASVSEMISKLEKDGFVKHSPYQGVQLTDAGLQHASTLVRKHRLWEVFLVEHLDYAWNEVHEEAEVLEHVTSEELANRIEAYLGFPDVCPHGGVIPGNNQMIQERKMKSLNQCSLDEEVKIARVIDETELLDYLASIDLGINEIVTVKKIGAYEGPLTLVNAAGKKYHVSFKAAHNIFVSDLS</sequence>
<keyword evidence="6" id="KW-0805">Transcription regulation</keyword>
<evidence type="ECO:0000256" key="8">
    <source>
        <dbReference type="ARBA" id="ARBA00023159"/>
    </source>
</evidence>
<dbReference type="SUPFAM" id="SSF46785">
    <property type="entry name" value="Winged helix' DNA-binding domain"/>
    <property type="match status" value="1"/>
</dbReference>
<dbReference type="Gene3D" id="1.10.60.10">
    <property type="entry name" value="Iron dependent repressor, metal binding and dimerisation domain"/>
    <property type="match status" value="1"/>
</dbReference>
<name>A0A429ZLN0_9ENTE</name>
<dbReference type="InterPro" id="IPR022687">
    <property type="entry name" value="HTH_DTXR"/>
</dbReference>
<comment type="caution">
    <text evidence="13">The sequence shown here is derived from an EMBL/GenBank/DDBJ whole genome shotgun (WGS) entry which is preliminary data.</text>
</comment>
<dbReference type="Gene3D" id="1.10.10.10">
    <property type="entry name" value="Winged helix-like DNA-binding domain superfamily/Winged helix DNA-binding domain"/>
    <property type="match status" value="1"/>
</dbReference>
<keyword evidence="9" id="KW-0804">Transcription</keyword>
<dbReference type="Pfam" id="PF02742">
    <property type="entry name" value="Fe_dep_repr_C"/>
    <property type="match status" value="1"/>
</dbReference>
<dbReference type="RefSeq" id="WP_126780679.1">
    <property type="nucleotide sequence ID" value="NZ_CAUQJP010000015.1"/>
</dbReference>
<evidence type="ECO:0000256" key="7">
    <source>
        <dbReference type="ARBA" id="ARBA00023125"/>
    </source>
</evidence>
<evidence type="ECO:0000256" key="3">
    <source>
        <dbReference type="ARBA" id="ARBA00011738"/>
    </source>
</evidence>
<reference evidence="13 14" key="1">
    <citation type="submission" date="2017-05" db="EMBL/GenBank/DDBJ databases">
        <title>Vagococcus spp. assemblies.</title>
        <authorList>
            <person name="Gulvik C.A."/>
        </authorList>
    </citation>
    <scope>NUCLEOTIDE SEQUENCE [LARGE SCALE GENOMIC DNA]</scope>
    <source>
        <strain evidence="13 14">NCFB 2777</strain>
    </source>
</reference>
<dbReference type="InterPro" id="IPR050536">
    <property type="entry name" value="DtxR_MntR_Metal-Reg"/>
</dbReference>
<dbReference type="OrthoDB" id="9791355at2"/>
<proteinExistence type="inferred from homology"/>
<evidence type="ECO:0000256" key="6">
    <source>
        <dbReference type="ARBA" id="ARBA00023015"/>
    </source>
</evidence>
<evidence type="ECO:0000256" key="10">
    <source>
        <dbReference type="ARBA" id="ARBA00023211"/>
    </source>
</evidence>
<dbReference type="GO" id="GO:0003700">
    <property type="term" value="F:DNA-binding transcription factor activity"/>
    <property type="evidence" value="ECO:0007669"/>
    <property type="project" value="InterPro"/>
</dbReference>
<gene>
    <name evidence="13" type="ORF">CBF35_09965</name>
</gene>
<dbReference type="SMART" id="SM00529">
    <property type="entry name" value="HTH_DTXR"/>
    <property type="match status" value="1"/>
</dbReference>